<dbReference type="EMBL" id="PVWK01000011">
    <property type="protein sequence ID" value="PSB34905.1"/>
    <property type="molecule type" value="Genomic_DNA"/>
</dbReference>
<dbReference type="GO" id="GO:0051537">
    <property type="term" value="F:2 iron, 2 sulfur cluster binding"/>
    <property type="evidence" value="ECO:0007669"/>
    <property type="project" value="UniProtKB-KW"/>
</dbReference>
<reference evidence="17" key="1">
    <citation type="submission" date="2018-02" db="EMBL/GenBank/DDBJ databases">
        <authorList>
            <person name="Moore K."/>
            <person name="Momper L."/>
        </authorList>
    </citation>
    <scope>NUCLEOTIDE SEQUENCE [LARGE SCALE GENOMIC DNA]</scope>
    <source>
        <strain evidence="17">ULC18</strain>
    </source>
</reference>
<dbReference type="InterPro" id="IPR036010">
    <property type="entry name" value="2Fe-2S_ferredoxin-like_sf"/>
</dbReference>
<dbReference type="Proteomes" id="UP000239576">
    <property type="component" value="Unassembled WGS sequence"/>
</dbReference>
<comment type="similarity">
    <text evidence="3">Belongs to the complex I 75 kDa subunit family.</text>
</comment>
<dbReference type="SUPFAM" id="SSF54862">
    <property type="entry name" value="4Fe-4S ferredoxins"/>
    <property type="match status" value="1"/>
</dbReference>
<dbReference type="Gene3D" id="3.30.70.20">
    <property type="match status" value="1"/>
</dbReference>
<comment type="cofactor">
    <cofactor evidence="12">
        <name>[2Fe-2S] cluster</name>
        <dbReference type="ChEBI" id="CHEBI:190135"/>
    </cofactor>
</comment>
<keyword evidence="16" id="KW-0371">Homeobox</keyword>
<keyword evidence="5" id="KW-0001">2Fe-2S</keyword>
<evidence type="ECO:0000256" key="10">
    <source>
        <dbReference type="ARBA" id="ARBA00023027"/>
    </source>
</evidence>
<dbReference type="Pfam" id="PF22117">
    <property type="entry name" value="Fer4_Nqo3"/>
    <property type="match status" value="1"/>
</dbReference>
<dbReference type="GO" id="GO:0016491">
    <property type="term" value="F:oxidoreductase activity"/>
    <property type="evidence" value="ECO:0007669"/>
    <property type="project" value="InterPro"/>
</dbReference>
<dbReference type="InterPro" id="IPR019574">
    <property type="entry name" value="NADH_UbQ_OxRdtase_Gsu_4Fe4S-bd"/>
</dbReference>
<dbReference type="InterPro" id="IPR017900">
    <property type="entry name" value="4Fe4S_Fe_S_CS"/>
</dbReference>
<evidence type="ECO:0000256" key="11">
    <source>
        <dbReference type="ARBA" id="ARBA00023136"/>
    </source>
</evidence>
<keyword evidence="17" id="KW-1185">Reference proteome</keyword>
<comment type="cofactor">
    <cofactor evidence="1">
        <name>[4Fe-4S] cluster</name>
        <dbReference type="ChEBI" id="CHEBI:49883"/>
    </cofactor>
</comment>
<dbReference type="RefSeq" id="WP_106254581.1">
    <property type="nucleotide sequence ID" value="NZ_CAWNSW010000036.1"/>
</dbReference>
<dbReference type="PROSITE" id="PS51839">
    <property type="entry name" value="4FE4S_HC3"/>
    <property type="match status" value="1"/>
</dbReference>
<comment type="caution">
    <text evidence="16">The sequence shown here is derived from an EMBL/GenBank/DDBJ whole genome shotgun (WGS) entry which is preliminary data.</text>
</comment>
<keyword evidence="7" id="KW-1278">Translocase</keyword>
<feature type="domain" description="2Fe-2S ferredoxin-type" evidence="13">
    <location>
        <begin position="4"/>
        <end position="80"/>
    </location>
</feature>
<dbReference type="NCBIfam" id="NF005745">
    <property type="entry name" value="PRK07569.1"/>
    <property type="match status" value="1"/>
</dbReference>
<feature type="domain" description="4Fe-4S His(Cys)3-ligated-type" evidence="15">
    <location>
        <begin position="80"/>
        <end position="119"/>
    </location>
</feature>
<dbReference type="InterPro" id="IPR016214">
    <property type="entry name" value="NAD-red_Hydgase_HoxS_gsu"/>
</dbReference>
<dbReference type="FunFam" id="3.30.70.20:FF:000002">
    <property type="entry name" value="NADH-ubiquinone oxidoreductase 75 kDa subunit"/>
    <property type="match status" value="1"/>
</dbReference>
<feature type="domain" description="4Fe-4S ferredoxin-type" evidence="14">
    <location>
        <begin position="183"/>
        <end position="212"/>
    </location>
</feature>
<dbReference type="PIRSF" id="PIRSF000309">
    <property type="entry name" value="NAD_red_hyd_HoxU"/>
    <property type="match status" value="1"/>
</dbReference>
<evidence type="ECO:0000256" key="7">
    <source>
        <dbReference type="ARBA" id="ARBA00022967"/>
    </source>
</evidence>
<evidence type="ECO:0000256" key="5">
    <source>
        <dbReference type="ARBA" id="ARBA00022714"/>
    </source>
</evidence>
<organism evidence="16 17">
    <name type="scientific">Stenomitos frigidus ULC18</name>
    <dbReference type="NCBI Taxonomy" id="2107698"/>
    <lineage>
        <taxon>Bacteria</taxon>
        <taxon>Bacillati</taxon>
        <taxon>Cyanobacteriota</taxon>
        <taxon>Cyanophyceae</taxon>
        <taxon>Leptolyngbyales</taxon>
        <taxon>Leptolyngbyaceae</taxon>
        <taxon>Stenomitos</taxon>
    </lineage>
</organism>
<dbReference type="Gene3D" id="3.10.20.740">
    <property type="match status" value="1"/>
</dbReference>
<dbReference type="InterPro" id="IPR050157">
    <property type="entry name" value="PSI_iron-sulfur_center"/>
</dbReference>
<sequence>MGVKTLTINDQPVSAREDETVLEAAQEAGIHIPTLCALEGVSDVGACRLCLVEIAGSSKLQPACVTKVAEGMDIKTNTERLQKYRRTIVEMLFAEGNHVCSVCVSNGHCELQNLAIAVGMDHVRLEYQFPDRKVDLSHDRFGMDHNRCVLCTRCIRVCDELEGAHTWDMAGRGSQSHVITDLNQPWGTSQTCTSCGKCVEACPTGAIFHQGSSVGEMVHDRARIEFIATARQKQQWQL</sequence>
<dbReference type="CDD" id="cd00207">
    <property type="entry name" value="fer2"/>
    <property type="match status" value="1"/>
</dbReference>
<dbReference type="PROSITE" id="PS51379">
    <property type="entry name" value="4FE4S_FER_2"/>
    <property type="match status" value="2"/>
</dbReference>
<evidence type="ECO:0000256" key="8">
    <source>
        <dbReference type="ARBA" id="ARBA00023004"/>
    </source>
</evidence>
<dbReference type="PANTHER" id="PTHR24960:SF84">
    <property type="entry name" value="HYDROGENASE SUBUNIT"/>
    <property type="match status" value="1"/>
</dbReference>
<keyword evidence="4" id="KW-0004">4Fe-4S</keyword>
<dbReference type="SUPFAM" id="SSF54292">
    <property type="entry name" value="2Fe-2S ferredoxin-like"/>
    <property type="match status" value="1"/>
</dbReference>
<keyword evidence="11" id="KW-0472">Membrane</keyword>
<dbReference type="FunFam" id="3.10.20.740:FF:000004">
    <property type="entry name" value="NADH-quinone oxidoreductase"/>
    <property type="match status" value="1"/>
</dbReference>
<evidence type="ECO:0000259" key="13">
    <source>
        <dbReference type="PROSITE" id="PS51085"/>
    </source>
</evidence>
<dbReference type="Pfam" id="PF10588">
    <property type="entry name" value="NADH-G_4Fe-4S_3"/>
    <property type="match status" value="1"/>
</dbReference>
<evidence type="ECO:0000256" key="6">
    <source>
        <dbReference type="ARBA" id="ARBA00022723"/>
    </source>
</evidence>
<dbReference type="InterPro" id="IPR054351">
    <property type="entry name" value="NADH_UbQ_OxRdtase_ferredoxin"/>
</dbReference>
<keyword evidence="10" id="KW-0520">NAD</keyword>
<comment type="subcellular location">
    <subcellularLocation>
        <location evidence="2">Membrane</location>
    </subcellularLocation>
</comment>
<accession>A0A2T1EQB1</accession>
<evidence type="ECO:0000256" key="2">
    <source>
        <dbReference type="ARBA" id="ARBA00004370"/>
    </source>
</evidence>
<keyword evidence="8" id="KW-0408">Iron</keyword>
<dbReference type="Pfam" id="PF13510">
    <property type="entry name" value="Fer2_4"/>
    <property type="match status" value="1"/>
</dbReference>
<reference evidence="16 17" key="2">
    <citation type="submission" date="2018-03" db="EMBL/GenBank/DDBJ databases">
        <title>The ancient ancestry and fast evolution of plastids.</title>
        <authorList>
            <person name="Moore K.R."/>
            <person name="Magnabosco C."/>
            <person name="Momper L."/>
            <person name="Gold D.A."/>
            <person name="Bosak T."/>
            <person name="Fournier G.P."/>
        </authorList>
    </citation>
    <scope>NUCLEOTIDE SEQUENCE [LARGE SCALE GENOMIC DNA]</scope>
    <source>
        <strain evidence="16 17">ULC18</strain>
    </source>
</reference>
<evidence type="ECO:0000256" key="12">
    <source>
        <dbReference type="ARBA" id="ARBA00034078"/>
    </source>
</evidence>
<evidence type="ECO:0000256" key="3">
    <source>
        <dbReference type="ARBA" id="ARBA00005404"/>
    </source>
</evidence>
<dbReference type="PANTHER" id="PTHR24960">
    <property type="entry name" value="PHOTOSYSTEM I IRON-SULFUR CENTER-RELATED"/>
    <property type="match status" value="1"/>
</dbReference>
<protein>
    <submittedName>
        <fullName evidence="16">Bidirectional hydrogenase complex protein HoxU</fullName>
    </submittedName>
</protein>
<keyword evidence="9" id="KW-0411">Iron-sulfur</keyword>
<dbReference type="SMART" id="SM00929">
    <property type="entry name" value="NADH-G_4Fe-4S_3"/>
    <property type="match status" value="1"/>
</dbReference>
<evidence type="ECO:0000256" key="9">
    <source>
        <dbReference type="ARBA" id="ARBA00023014"/>
    </source>
</evidence>
<dbReference type="GO" id="GO:0046872">
    <property type="term" value="F:metal ion binding"/>
    <property type="evidence" value="ECO:0007669"/>
    <property type="project" value="UniProtKB-KW"/>
</dbReference>
<keyword evidence="6" id="KW-0479">Metal-binding</keyword>
<proteinExistence type="inferred from homology"/>
<dbReference type="InterPro" id="IPR017896">
    <property type="entry name" value="4Fe4S_Fe-S-bd"/>
</dbReference>
<gene>
    <name evidence="16" type="ORF">C7B82_01665</name>
</gene>
<evidence type="ECO:0000259" key="15">
    <source>
        <dbReference type="PROSITE" id="PS51839"/>
    </source>
</evidence>
<evidence type="ECO:0000313" key="17">
    <source>
        <dbReference type="Proteomes" id="UP000239576"/>
    </source>
</evidence>
<evidence type="ECO:0000313" key="16">
    <source>
        <dbReference type="EMBL" id="PSB34905.1"/>
    </source>
</evidence>
<evidence type="ECO:0000259" key="14">
    <source>
        <dbReference type="PROSITE" id="PS51379"/>
    </source>
</evidence>
<dbReference type="PROSITE" id="PS00198">
    <property type="entry name" value="4FE4S_FER_1"/>
    <property type="match status" value="1"/>
</dbReference>
<dbReference type="AlphaFoldDB" id="A0A2T1EQB1"/>
<evidence type="ECO:0000256" key="4">
    <source>
        <dbReference type="ARBA" id="ARBA00022485"/>
    </source>
</evidence>
<feature type="domain" description="4Fe-4S ferredoxin-type" evidence="14">
    <location>
        <begin position="139"/>
        <end position="170"/>
    </location>
</feature>
<dbReference type="GO" id="GO:0016020">
    <property type="term" value="C:membrane"/>
    <property type="evidence" value="ECO:0007669"/>
    <property type="project" value="UniProtKB-SubCell"/>
</dbReference>
<dbReference type="GO" id="GO:0003677">
    <property type="term" value="F:DNA binding"/>
    <property type="evidence" value="ECO:0007669"/>
    <property type="project" value="UniProtKB-KW"/>
</dbReference>
<evidence type="ECO:0000256" key="1">
    <source>
        <dbReference type="ARBA" id="ARBA00001966"/>
    </source>
</evidence>
<dbReference type="OrthoDB" id="9803192at2"/>
<name>A0A2T1EQB1_9CYAN</name>
<dbReference type="GO" id="GO:0051539">
    <property type="term" value="F:4 iron, 4 sulfur cluster binding"/>
    <property type="evidence" value="ECO:0007669"/>
    <property type="project" value="UniProtKB-KW"/>
</dbReference>
<dbReference type="InterPro" id="IPR001041">
    <property type="entry name" value="2Fe-2S_ferredoxin-type"/>
</dbReference>
<dbReference type="PROSITE" id="PS51085">
    <property type="entry name" value="2FE2S_FER_2"/>
    <property type="match status" value="1"/>
</dbReference>